<evidence type="ECO:0000256" key="2">
    <source>
        <dbReference type="ARBA" id="ARBA00023015"/>
    </source>
</evidence>
<dbReference type="Proteomes" id="UP000018680">
    <property type="component" value="Chromosome"/>
</dbReference>
<dbReference type="HOGENOM" id="CLU_060699_0_1_12"/>
<sequence length="263" mass="28538">MPESASLQPRHESIIRLLQSFRQITVAELTQRLGVSQVTIRKDLTHLEEQGLVQRTHGSARLAQNIGVLPSVQDRATSHAEEKQAIVHRALELIAGDDAVAIDAGSTNLMLARELYAKPLRIFTNSLDIASSLRSSLSVSLTLSGGSFRREAGSFIGPIAVEAVEKLRFDIALIGATSFTARGEFFTQNSIEGSVKQAMLRSAARRVILADSSKFNARGFSRFAASGEVDLLITDEGFTQADALRREGVEVLLVSPYSPSSEM</sequence>
<dbReference type="PROSITE" id="PS00894">
    <property type="entry name" value="HTH_DEOR_1"/>
    <property type="match status" value="1"/>
</dbReference>
<dbReference type="PANTHER" id="PTHR30363:SF4">
    <property type="entry name" value="GLYCEROL-3-PHOSPHATE REGULON REPRESSOR"/>
    <property type="match status" value="1"/>
</dbReference>
<dbReference type="InterPro" id="IPR036388">
    <property type="entry name" value="WH-like_DNA-bd_sf"/>
</dbReference>
<dbReference type="GO" id="GO:0003700">
    <property type="term" value="F:DNA-binding transcription factor activity"/>
    <property type="evidence" value="ECO:0007669"/>
    <property type="project" value="InterPro"/>
</dbReference>
<dbReference type="RefSeq" id="WP_024266863.1">
    <property type="nucleotide sequence ID" value="NC_023035.1"/>
</dbReference>
<dbReference type="InterPro" id="IPR018356">
    <property type="entry name" value="Tscrpt_reg_HTH_DeoR_CS"/>
</dbReference>
<feature type="domain" description="HTH deoR-type" evidence="5">
    <location>
        <begin position="7"/>
        <end position="62"/>
    </location>
</feature>
<dbReference type="eggNOG" id="COG1349">
    <property type="taxonomic scope" value="Bacteria"/>
</dbReference>
<organism evidence="6 7">
    <name type="scientific">Salinispira pacifica</name>
    <dbReference type="NCBI Taxonomy" id="1307761"/>
    <lineage>
        <taxon>Bacteria</taxon>
        <taxon>Pseudomonadati</taxon>
        <taxon>Spirochaetota</taxon>
        <taxon>Spirochaetia</taxon>
        <taxon>Spirochaetales</taxon>
        <taxon>Spirochaetaceae</taxon>
        <taxon>Salinispira</taxon>
    </lineage>
</organism>
<dbReference type="InterPro" id="IPR014036">
    <property type="entry name" value="DeoR-like_C"/>
</dbReference>
<gene>
    <name evidence="6" type="ORF">L21SP2_0499</name>
</gene>
<proteinExistence type="predicted"/>
<evidence type="ECO:0000256" key="1">
    <source>
        <dbReference type="ARBA" id="ARBA00022491"/>
    </source>
</evidence>
<dbReference type="Pfam" id="PF00455">
    <property type="entry name" value="DeoRC"/>
    <property type="match status" value="1"/>
</dbReference>
<dbReference type="SUPFAM" id="SSF100950">
    <property type="entry name" value="NagB/RpiA/CoA transferase-like"/>
    <property type="match status" value="1"/>
</dbReference>
<dbReference type="InterPro" id="IPR050313">
    <property type="entry name" value="Carb_Metab_HTH_regulators"/>
</dbReference>
<dbReference type="SUPFAM" id="SSF46785">
    <property type="entry name" value="Winged helix' DNA-binding domain"/>
    <property type="match status" value="1"/>
</dbReference>
<keyword evidence="4" id="KW-0804">Transcription</keyword>
<keyword evidence="3" id="KW-0238">DNA-binding</keyword>
<reference evidence="6 7" key="1">
    <citation type="journal article" date="2015" name="Stand. Genomic Sci.">
        <title>Complete genome sequence and description of Salinispira pacifica gen. nov., sp. nov., a novel spirochaete isolated form a hypersaline microbial mat.</title>
        <authorList>
            <person name="Ben Hania W."/>
            <person name="Joseph M."/>
            <person name="Schumann P."/>
            <person name="Bunk B."/>
            <person name="Fiebig A."/>
            <person name="Sproer C."/>
            <person name="Klenk H.P."/>
            <person name="Fardeau M.L."/>
            <person name="Spring S."/>
        </authorList>
    </citation>
    <scope>NUCLEOTIDE SEQUENCE [LARGE SCALE GENOMIC DNA]</scope>
    <source>
        <strain evidence="6 7">L21-RPul-D2</strain>
    </source>
</reference>
<dbReference type="EMBL" id="CP006939">
    <property type="protein sequence ID" value="AHC13931.1"/>
    <property type="molecule type" value="Genomic_DNA"/>
</dbReference>
<keyword evidence="2" id="KW-0805">Transcription regulation</keyword>
<evidence type="ECO:0000313" key="7">
    <source>
        <dbReference type="Proteomes" id="UP000018680"/>
    </source>
</evidence>
<dbReference type="SMART" id="SM01134">
    <property type="entry name" value="DeoRC"/>
    <property type="match status" value="1"/>
</dbReference>
<evidence type="ECO:0000256" key="4">
    <source>
        <dbReference type="ARBA" id="ARBA00023163"/>
    </source>
</evidence>
<dbReference type="SMART" id="SM00420">
    <property type="entry name" value="HTH_DEOR"/>
    <property type="match status" value="1"/>
</dbReference>
<dbReference type="Gene3D" id="3.40.50.1360">
    <property type="match status" value="1"/>
</dbReference>
<name>V5WFH4_9SPIO</name>
<dbReference type="AlphaFoldDB" id="V5WFH4"/>
<dbReference type="STRING" id="1307761.L21SP2_0499"/>
<dbReference type="Gene3D" id="1.10.10.10">
    <property type="entry name" value="Winged helix-like DNA-binding domain superfamily/Winged helix DNA-binding domain"/>
    <property type="match status" value="1"/>
</dbReference>
<dbReference type="PANTHER" id="PTHR30363">
    <property type="entry name" value="HTH-TYPE TRANSCRIPTIONAL REGULATOR SRLR-RELATED"/>
    <property type="match status" value="1"/>
</dbReference>
<keyword evidence="7" id="KW-1185">Reference proteome</keyword>
<accession>V5WFH4</accession>
<dbReference type="PRINTS" id="PR00037">
    <property type="entry name" value="HTHLACR"/>
</dbReference>
<dbReference type="InterPro" id="IPR037171">
    <property type="entry name" value="NagB/RpiA_transferase-like"/>
</dbReference>
<dbReference type="InterPro" id="IPR036390">
    <property type="entry name" value="WH_DNA-bd_sf"/>
</dbReference>
<evidence type="ECO:0000313" key="6">
    <source>
        <dbReference type="EMBL" id="AHC13931.1"/>
    </source>
</evidence>
<protein>
    <submittedName>
        <fullName evidence="6">Transcriptional regulator of rhamnose utilization, DeoR family</fullName>
    </submittedName>
</protein>
<dbReference type="InterPro" id="IPR001034">
    <property type="entry name" value="DeoR_HTH"/>
</dbReference>
<keyword evidence="1" id="KW-0678">Repressor</keyword>
<dbReference type="Pfam" id="PF08220">
    <property type="entry name" value="HTH_DeoR"/>
    <property type="match status" value="1"/>
</dbReference>
<dbReference type="PROSITE" id="PS51000">
    <property type="entry name" value="HTH_DEOR_2"/>
    <property type="match status" value="1"/>
</dbReference>
<dbReference type="KEGG" id="slr:L21SP2_0499"/>
<evidence type="ECO:0000256" key="3">
    <source>
        <dbReference type="ARBA" id="ARBA00023125"/>
    </source>
</evidence>
<dbReference type="GO" id="GO:0003677">
    <property type="term" value="F:DNA binding"/>
    <property type="evidence" value="ECO:0007669"/>
    <property type="project" value="UniProtKB-KW"/>
</dbReference>
<evidence type="ECO:0000259" key="5">
    <source>
        <dbReference type="PROSITE" id="PS51000"/>
    </source>
</evidence>